<dbReference type="GO" id="GO:0006310">
    <property type="term" value="P:DNA recombination"/>
    <property type="evidence" value="ECO:0007669"/>
    <property type="project" value="UniProtKB-KW"/>
</dbReference>
<dbReference type="PROSITE" id="PS51898">
    <property type="entry name" value="TYR_RECOMBINASE"/>
    <property type="match status" value="1"/>
</dbReference>
<dbReference type="InterPro" id="IPR050090">
    <property type="entry name" value="Tyrosine_recombinase_XerCD"/>
</dbReference>
<dbReference type="SUPFAM" id="SSF56349">
    <property type="entry name" value="DNA breaking-rejoining enzymes"/>
    <property type="match status" value="1"/>
</dbReference>
<dbReference type="Gene3D" id="1.10.150.130">
    <property type="match status" value="1"/>
</dbReference>
<sequence length="350" mass="39666">MPSVKLKYLKIYRDCRGKTRYYLRRKGRQDIPLPDITAPDFMAAYGAALNDSALSEIGKKRVQSGSLEFLIIQWQKSDEYLSLKKSTQAVYNRLLQRIRSDPVGQGPFAEMEAHHARAVISALGDAPTTRTRIRRLLSQLMQFAISKGWREDDPTASVKVKRQKSEGIHAWTDAEIEQYLTKWTKGTQQRLALSLMLYTGQRRSDVVRMGPSDVQENMIYVRQEKTSECLWIPIHSDLKDELGDWNGHGQTYLSRISDGKPYGVNGFYNVFKDWCAAAGLPLRCSPHGLRKAAGRRLAEAGCTPHQIAAILGHRSLTEVMRYTKSVEQKKMALEAMAKFEKVSNGKIKSV</sequence>
<dbReference type="InterPro" id="IPR002104">
    <property type="entry name" value="Integrase_catalytic"/>
</dbReference>
<evidence type="ECO:0000259" key="6">
    <source>
        <dbReference type="PROSITE" id="PS51900"/>
    </source>
</evidence>
<keyword evidence="3" id="KW-0233">DNA recombination</keyword>
<evidence type="ECO:0000259" key="5">
    <source>
        <dbReference type="PROSITE" id="PS51898"/>
    </source>
</evidence>
<name>A0A149U4F0_9PROT</name>
<dbReference type="EMBL" id="LHZU01000117">
    <property type="protein sequence ID" value="KXV60247.1"/>
    <property type="molecule type" value="Genomic_DNA"/>
</dbReference>
<dbReference type="PANTHER" id="PTHR30349">
    <property type="entry name" value="PHAGE INTEGRASE-RELATED"/>
    <property type="match status" value="1"/>
</dbReference>
<dbReference type="InterPro" id="IPR013762">
    <property type="entry name" value="Integrase-like_cat_sf"/>
</dbReference>
<evidence type="ECO:0000256" key="2">
    <source>
        <dbReference type="ARBA" id="ARBA00023125"/>
    </source>
</evidence>
<protein>
    <recommendedName>
        <fullName evidence="9">Integrase</fullName>
    </recommendedName>
</protein>
<dbReference type="InterPro" id="IPR010998">
    <property type="entry name" value="Integrase_recombinase_N"/>
</dbReference>
<reference evidence="7 8" key="1">
    <citation type="submission" date="2015-06" db="EMBL/GenBank/DDBJ databases">
        <title>Improved classification and identification of acetic acid bacteria using matrix-assisted laser desorption/ionization time-of-flight mass spectrometry; Gluconobacter nephelii and Gluconobacter uchimurae are later heterotypic synonyms of Gluconobacter japonicus and Gluconobacter oxydans, respectively.</title>
        <authorList>
            <person name="Li L."/>
            <person name="Cleenwerck I."/>
            <person name="De Vuyst L."/>
            <person name="Vandamme P."/>
        </authorList>
    </citation>
    <scope>NUCLEOTIDE SEQUENCE [LARGE SCALE GENOMIC DNA]</scope>
    <source>
        <strain evidence="7 8">LMG 23690</strain>
    </source>
</reference>
<feature type="domain" description="Tyr recombinase" evidence="5">
    <location>
        <begin position="158"/>
        <end position="335"/>
    </location>
</feature>
<evidence type="ECO:0000313" key="7">
    <source>
        <dbReference type="EMBL" id="KXV60247.1"/>
    </source>
</evidence>
<dbReference type="PROSITE" id="PS51900">
    <property type="entry name" value="CB"/>
    <property type="match status" value="1"/>
</dbReference>
<gene>
    <name evidence="7" type="ORF">AD948_05715</name>
</gene>
<evidence type="ECO:0000256" key="4">
    <source>
        <dbReference type="PROSITE-ProRule" id="PRU01248"/>
    </source>
</evidence>
<dbReference type="InterPro" id="IPR044068">
    <property type="entry name" value="CB"/>
</dbReference>
<evidence type="ECO:0000256" key="3">
    <source>
        <dbReference type="ARBA" id="ARBA00023172"/>
    </source>
</evidence>
<dbReference type="GO" id="GO:0003677">
    <property type="term" value="F:DNA binding"/>
    <property type="evidence" value="ECO:0007669"/>
    <property type="project" value="UniProtKB-UniRule"/>
</dbReference>
<dbReference type="InterPro" id="IPR011010">
    <property type="entry name" value="DNA_brk_join_enz"/>
</dbReference>
<dbReference type="Proteomes" id="UP000075360">
    <property type="component" value="Unassembled WGS sequence"/>
</dbReference>
<accession>A0A149U4F0</accession>
<evidence type="ECO:0000313" key="8">
    <source>
        <dbReference type="Proteomes" id="UP000075360"/>
    </source>
</evidence>
<proteinExistence type="predicted"/>
<dbReference type="Pfam" id="PF00589">
    <property type="entry name" value="Phage_integrase"/>
    <property type="match status" value="1"/>
</dbReference>
<dbReference type="PATRIC" id="fig|446692.4.peg.3150"/>
<feature type="domain" description="Core-binding (CB)" evidence="6">
    <location>
        <begin position="71"/>
        <end position="145"/>
    </location>
</feature>
<keyword evidence="2 4" id="KW-0238">DNA-binding</keyword>
<dbReference type="GO" id="GO:0015074">
    <property type="term" value="P:DNA integration"/>
    <property type="evidence" value="ECO:0007669"/>
    <property type="project" value="UniProtKB-KW"/>
</dbReference>
<dbReference type="Gene3D" id="1.10.443.10">
    <property type="entry name" value="Intergrase catalytic core"/>
    <property type="match status" value="1"/>
</dbReference>
<comment type="caution">
    <text evidence="7">The sequence shown here is derived from an EMBL/GenBank/DDBJ whole genome shotgun (WGS) entry which is preliminary data.</text>
</comment>
<organism evidence="7 8">
    <name type="scientific">Acetobacter senegalensis</name>
    <dbReference type="NCBI Taxonomy" id="446692"/>
    <lineage>
        <taxon>Bacteria</taxon>
        <taxon>Pseudomonadati</taxon>
        <taxon>Pseudomonadota</taxon>
        <taxon>Alphaproteobacteria</taxon>
        <taxon>Acetobacterales</taxon>
        <taxon>Acetobacteraceae</taxon>
        <taxon>Acetobacter</taxon>
    </lineage>
</organism>
<dbReference type="AlphaFoldDB" id="A0A149U4F0"/>
<evidence type="ECO:0000256" key="1">
    <source>
        <dbReference type="ARBA" id="ARBA00022908"/>
    </source>
</evidence>
<evidence type="ECO:0008006" key="9">
    <source>
        <dbReference type="Google" id="ProtNLM"/>
    </source>
</evidence>
<keyword evidence="1" id="KW-0229">DNA integration</keyword>